<reference evidence="1" key="2">
    <citation type="submission" date="2020-09" db="EMBL/GenBank/DDBJ databases">
        <authorList>
            <person name="Sun Q."/>
            <person name="Ohkuma M."/>
        </authorList>
    </citation>
    <scope>NUCLEOTIDE SEQUENCE</scope>
    <source>
        <strain evidence="1">JCM 4125</strain>
    </source>
</reference>
<name>A0A918LSM4_9ACTN</name>
<reference evidence="1" key="1">
    <citation type="journal article" date="2014" name="Int. J. Syst. Evol. Microbiol.">
        <title>Complete genome sequence of Corynebacterium casei LMG S-19264T (=DSM 44701T), isolated from a smear-ripened cheese.</title>
        <authorList>
            <consortium name="US DOE Joint Genome Institute (JGI-PGF)"/>
            <person name="Walter F."/>
            <person name="Albersmeier A."/>
            <person name="Kalinowski J."/>
            <person name="Ruckert C."/>
        </authorList>
    </citation>
    <scope>NUCLEOTIDE SEQUENCE</scope>
    <source>
        <strain evidence="1">JCM 4125</strain>
    </source>
</reference>
<organism evidence="1 2">
    <name type="scientific">Streptomyces phaeofaciens</name>
    <dbReference type="NCBI Taxonomy" id="68254"/>
    <lineage>
        <taxon>Bacteria</taxon>
        <taxon>Bacillati</taxon>
        <taxon>Actinomycetota</taxon>
        <taxon>Actinomycetes</taxon>
        <taxon>Kitasatosporales</taxon>
        <taxon>Streptomycetaceae</taxon>
        <taxon>Streptomyces</taxon>
    </lineage>
</organism>
<sequence>MAVAALEEPPLRLAVGADAIESIRASLRSRLAELDRWESFPRVPVGEGV</sequence>
<gene>
    <name evidence="1" type="ORF">GCM10010226_19980</name>
</gene>
<dbReference type="AlphaFoldDB" id="A0A918LSM4"/>
<proteinExistence type="predicted"/>
<dbReference type="EMBL" id="BMSA01000004">
    <property type="protein sequence ID" value="GGT43583.1"/>
    <property type="molecule type" value="Genomic_DNA"/>
</dbReference>
<keyword evidence="2" id="KW-1185">Reference proteome</keyword>
<comment type="caution">
    <text evidence="1">The sequence shown here is derived from an EMBL/GenBank/DDBJ whole genome shotgun (WGS) entry which is preliminary data.</text>
</comment>
<evidence type="ECO:0000313" key="2">
    <source>
        <dbReference type="Proteomes" id="UP000646776"/>
    </source>
</evidence>
<dbReference type="Proteomes" id="UP000646776">
    <property type="component" value="Unassembled WGS sequence"/>
</dbReference>
<accession>A0A918LSM4</accession>
<evidence type="ECO:0000313" key="1">
    <source>
        <dbReference type="EMBL" id="GGT43583.1"/>
    </source>
</evidence>
<protein>
    <submittedName>
        <fullName evidence="1">Uncharacterized protein</fullName>
    </submittedName>
</protein>